<accession>A0A9P4UVH6</accession>
<proteinExistence type="inferred from homology"/>
<dbReference type="InterPro" id="IPR045478">
    <property type="entry name" value="Exportin-5_C"/>
</dbReference>
<dbReference type="PANTHER" id="PTHR11223">
    <property type="entry name" value="EXPORTIN 1/5"/>
    <property type="match status" value="1"/>
</dbReference>
<dbReference type="Pfam" id="PF08389">
    <property type="entry name" value="Xpo1"/>
    <property type="match status" value="1"/>
</dbReference>
<protein>
    <submittedName>
        <fullName evidence="5">ARM repeat-containing protein</fullName>
    </submittedName>
</protein>
<dbReference type="OrthoDB" id="2215036at2759"/>
<dbReference type="EMBL" id="ML996288">
    <property type="protein sequence ID" value="KAF2728249.1"/>
    <property type="molecule type" value="Genomic_DNA"/>
</dbReference>
<dbReference type="Pfam" id="PF19273">
    <property type="entry name" value="Exportin-5"/>
    <property type="match status" value="1"/>
</dbReference>
<dbReference type="Proteomes" id="UP000799444">
    <property type="component" value="Unassembled WGS sequence"/>
</dbReference>
<dbReference type="InterPro" id="IPR013598">
    <property type="entry name" value="Exportin-1/Importin-b-like"/>
</dbReference>
<dbReference type="GO" id="GO:0005049">
    <property type="term" value="F:nuclear export signal receptor activity"/>
    <property type="evidence" value="ECO:0007669"/>
    <property type="project" value="InterPro"/>
</dbReference>
<organism evidence="5 6">
    <name type="scientific">Polyplosphaeria fusca</name>
    <dbReference type="NCBI Taxonomy" id="682080"/>
    <lineage>
        <taxon>Eukaryota</taxon>
        <taxon>Fungi</taxon>
        <taxon>Dikarya</taxon>
        <taxon>Ascomycota</taxon>
        <taxon>Pezizomycotina</taxon>
        <taxon>Dothideomycetes</taxon>
        <taxon>Pleosporomycetidae</taxon>
        <taxon>Pleosporales</taxon>
        <taxon>Tetraplosphaeriaceae</taxon>
        <taxon>Polyplosphaeria</taxon>
    </lineage>
</organism>
<dbReference type="InterPro" id="IPR011989">
    <property type="entry name" value="ARM-like"/>
</dbReference>
<keyword evidence="6" id="KW-1185">Reference proteome</keyword>
<evidence type="ECO:0000256" key="3">
    <source>
        <dbReference type="ARBA" id="ARBA00025147"/>
    </source>
</evidence>
<comment type="caution">
    <text evidence="5">The sequence shown here is derived from an EMBL/GenBank/DDBJ whole genome shotgun (WGS) entry which is preliminary data.</text>
</comment>
<comment type="function">
    <text evidence="3">tRNA nucleus export receptor which facilitates tRNA translocation across the nuclear pore complex. Involved in pre-tRNA splicing, probably by affecting the interaction of pre-tRNA with splicing endonuclease.</text>
</comment>
<dbReference type="InterPro" id="IPR001494">
    <property type="entry name" value="Importin-beta_N"/>
</dbReference>
<evidence type="ECO:0000256" key="2">
    <source>
        <dbReference type="ARBA" id="ARBA00022694"/>
    </source>
</evidence>
<keyword evidence="2" id="KW-0819">tRNA processing</keyword>
<evidence type="ECO:0000259" key="4">
    <source>
        <dbReference type="PROSITE" id="PS50166"/>
    </source>
</evidence>
<dbReference type="SUPFAM" id="SSF48371">
    <property type="entry name" value="ARM repeat"/>
    <property type="match status" value="1"/>
</dbReference>
<dbReference type="GO" id="GO:0006405">
    <property type="term" value="P:RNA export from nucleus"/>
    <property type="evidence" value="ECO:0007669"/>
    <property type="project" value="TreeGrafter"/>
</dbReference>
<dbReference type="Gene3D" id="1.25.10.10">
    <property type="entry name" value="Leucine-rich Repeat Variant"/>
    <property type="match status" value="1"/>
</dbReference>
<dbReference type="PANTHER" id="PTHR11223:SF3">
    <property type="entry name" value="EXPORTIN-5"/>
    <property type="match status" value="1"/>
</dbReference>
<dbReference type="PROSITE" id="PS50166">
    <property type="entry name" value="IMPORTIN_B_NT"/>
    <property type="match status" value="1"/>
</dbReference>
<evidence type="ECO:0000313" key="6">
    <source>
        <dbReference type="Proteomes" id="UP000799444"/>
    </source>
</evidence>
<reference evidence="5" key="1">
    <citation type="journal article" date="2020" name="Stud. Mycol.">
        <title>101 Dothideomycetes genomes: a test case for predicting lifestyles and emergence of pathogens.</title>
        <authorList>
            <person name="Haridas S."/>
            <person name="Albert R."/>
            <person name="Binder M."/>
            <person name="Bloem J."/>
            <person name="Labutti K."/>
            <person name="Salamov A."/>
            <person name="Andreopoulos B."/>
            <person name="Baker S."/>
            <person name="Barry K."/>
            <person name="Bills G."/>
            <person name="Bluhm B."/>
            <person name="Cannon C."/>
            <person name="Castanera R."/>
            <person name="Culley D."/>
            <person name="Daum C."/>
            <person name="Ezra D."/>
            <person name="Gonzalez J."/>
            <person name="Henrissat B."/>
            <person name="Kuo A."/>
            <person name="Liang C."/>
            <person name="Lipzen A."/>
            <person name="Lutzoni F."/>
            <person name="Magnuson J."/>
            <person name="Mondo S."/>
            <person name="Nolan M."/>
            <person name="Ohm R."/>
            <person name="Pangilinan J."/>
            <person name="Park H.-J."/>
            <person name="Ramirez L."/>
            <person name="Alfaro M."/>
            <person name="Sun H."/>
            <person name="Tritt A."/>
            <person name="Yoshinaga Y."/>
            <person name="Zwiers L.-H."/>
            <person name="Turgeon B."/>
            <person name="Goodwin S."/>
            <person name="Spatafora J."/>
            <person name="Crous P."/>
            <person name="Grigoriev I."/>
        </authorList>
    </citation>
    <scope>NUCLEOTIDE SEQUENCE</scope>
    <source>
        <strain evidence="5">CBS 125425</strain>
    </source>
</reference>
<name>A0A9P4UVH6_9PLEO</name>
<dbReference type="GO" id="GO:0005737">
    <property type="term" value="C:cytoplasm"/>
    <property type="evidence" value="ECO:0007669"/>
    <property type="project" value="TreeGrafter"/>
</dbReference>
<dbReference type="InterPro" id="IPR045065">
    <property type="entry name" value="XPO1/5"/>
</dbReference>
<dbReference type="AlphaFoldDB" id="A0A9P4UVH6"/>
<dbReference type="InterPro" id="IPR016024">
    <property type="entry name" value="ARM-type_fold"/>
</dbReference>
<dbReference type="Pfam" id="PF03810">
    <property type="entry name" value="IBN_N"/>
    <property type="match status" value="1"/>
</dbReference>
<dbReference type="GO" id="GO:0031267">
    <property type="term" value="F:small GTPase binding"/>
    <property type="evidence" value="ECO:0007669"/>
    <property type="project" value="InterPro"/>
</dbReference>
<dbReference type="GO" id="GO:0008033">
    <property type="term" value="P:tRNA processing"/>
    <property type="evidence" value="ECO:0007669"/>
    <property type="project" value="UniProtKB-KW"/>
</dbReference>
<dbReference type="GO" id="GO:0042565">
    <property type="term" value="C:RNA nuclear export complex"/>
    <property type="evidence" value="ECO:0007669"/>
    <property type="project" value="TreeGrafter"/>
</dbReference>
<evidence type="ECO:0000313" key="5">
    <source>
        <dbReference type="EMBL" id="KAF2728249.1"/>
    </source>
</evidence>
<feature type="domain" description="Importin N-terminal" evidence="4">
    <location>
        <begin position="41"/>
        <end position="108"/>
    </location>
</feature>
<dbReference type="GO" id="GO:0005634">
    <property type="term" value="C:nucleus"/>
    <property type="evidence" value="ECO:0007669"/>
    <property type="project" value="TreeGrafter"/>
</dbReference>
<evidence type="ECO:0000256" key="1">
    <source>
        <dbReference type="ARBA" id="ARBA00009466"/>
    </source>
</evidence>
<comment type="similarity">
    <text evidence="1">Belongs to the exportin family.</text>
</comment>
<dbReference type="GO" id="GO:0003723">
    <property type="term" value="F:RNA binding"/>
    <property type="evidence" value="ECO:0007669"/>
    <property type="project" value="TreeGrafter"/>
</dbReference>
<sequence>MDSPSTATTNGGGAAHDLSQVLHALQAIYDPASSNDTRRHASEYLEQAKQHPEAPSYGHALALNRDQPAQLRHYGLSMLEYAIKYKWDDFTLDQGAIIRKYVLDLTQNVVEEDPVYLRNKIAQLWTEIAKRSWADDWLDMDQQLCELWHLSVPHLDLVLYILETLSEEIFNREDPTAGLRGSDLGRAMVEIFTPVAVLAEHLPSRDKGPDVRHGEEGWLKRLCNNLDWCLTQDVQNQDRIRSSAVRTMNALRASMSWVMPKAIVQVQVVEACCKALAVPVVPLQQASVEVLQSIYGRHHLQDSDRDEMFAPMLRPLSVGLLQDIYNWTLSDMNINDLNEPKYTLCKKLAELSNSLGVYVEQRSTHISTGSDLQGLFNLLYDVLRNPSLIVSIPSLHCWTKLLRSRSVRDSEIVTSKLGGLLSTCCERLVRYEAFPDDSDDVTVLFLNEDIDTVPERHAFLGNYRRFCVEVIELLVRRMPVDAMEHILGQASTTFQALYSDGLVFQPQHFSKHSTPVLRADAQVTVIDAALKGYLRWIAAQGENPQEDDQTRLQMENSLEQWCRQILQSRFDDPEVAKKVIQLMSTFATKALPNRPAFALTFLEHMLTVKLDDCPDLPPYSEAVKDLDRVCSLEMQKLAMKFPDDFMNVYDKLERKINEINSLPATDDRQRMAFQAFLLIIVHRSTALDQATRENRLKQMLQQVKDAWQNDQLTKSISSFQSFCGLLGMEHLPEFLSSNSFKDVQDWSGQALNADGQALQAAILERSQQLPLRLTKTLLAASIEKLRDGTSAYETAAVLWADAIPTILPNILQLVSHAQAFNDIEASWGHLPPELQQVVHRVLTDRFWQAGISTESRDDFFSRVNGSKSTFEGFASSVRGTVRQIRESSYYIIYSLTRFRDFFYGISDLPGPLSQALFRHAHALSAHHLSVLLSVSTHLIEGCPANLRPGFLPQIIDGLFREMGQKISAEWDLVTRQVEESGANDDLTDEMKTESILRQLTFSSVSLVAVMLDARQESARQQDGTAQQDPPMCDFVLSTPSVLETMLLFCASMMRVRDTRSVVVILRVVRSLIPRFRDKSPIRDYFCDTILKNAITSLHEPYFVDCQKDLASLIAAIIHLDDEMPRGILLSLPGMGDVDRVDRRLHRLKTANRNDDRLQRSIVLDLLSSVRGVGIHEQGKIERAKPKKKTAFQEQYMSVDQPATIVRGTSPALAGIADMFGNV</sequence>
<gene>
    <name evidence="5" type="ORF">EJ04DRAFT_107404</name>
</gene>
<dbReference type="GO" id="GO:0006611">
    <property type="term" value="P:protein export from nucleus"/>
    <property type="evidence" value="ECO:0007669"/>
    <property type="project" value="InterPro"/>
</dbReference>